<dbReference type="GO" id="GO:0016301">
    <property type="term" value="F:kinase activity"/>
    <property type="evidence" value="ECO:0007669"/>
    <property type="project" value="UniProtKB-KW"/>
</dbReference>
<dbReference type="Gene3D" id="1.10.287.130">
    <property type="match status" value="1"/>
</dbReference>
<keyword evidence="4" id="KW-0597">Phosphoprotein</keyword>
<reference evidence="13 14" key="1">
    <citation type="submission" date="2020-09" db="EMBL/GenBank/DDBJ databases">
        <title>novel species in genus Nocardioides.</title>
        <authorList>
            <person name="Zhang G."/>
        </authorList>
    </citation>
    <scope>NUCLEOTIDE SEQUENCE [LARGE SCALE GENOMIC DNA]</scope>
    <source>
        <strain evidence="13 14">19197</strain>
    </source>
</reference>
<dbReference type="InterPro" id="IPR036890">
    <property type="entry name" value="HATPase_C_sf"/>
</dbReference>
<dbReference type="Gene3D" id="3.30.565.10">
    <property type="entry name" value="Histidine kinase-like ATPase, C-terminal domain"/>
    <property type="match status" value="1"/>
</dbReference>
<dbReference type="PROSITE" id="PS50109">
    <property type="entry name" value="HIS_KIN"/>
    <property type="match status" value="1"/>
</dbReference>
<dbReference type="SUPFAM" id="SSF158472">
    <property type="entry name" value="HAMP domain-like"/>
    <property type="match status" value="1"/>
</dbReference>
<dbReference type="InterPro" id="IPR050428">
    <property type="entry name" value="TCS_sensor_his_kinase"/>
</dbReference>
<dbReference type="InterPro" id="IPR003661">
    <property type="entry name" value="HisK_dim/P_dom"/>
</dbReference>
<dbReference type="PRINTS" id="PR00344">
    <property type="entry name" value="BCTRLSENSOR"/>
</dbReference>
<evidence type="ECO:0000256" key="10">
    <source>
        <dbReference type="ARBA" id="ARBA00023136"/>
    </source>
</evidence>
<keyword evidence="8" id="KW-1133">Transmembrane helix</keyword>
<evidence type="ECO:0000313" key="14">
    <source>
        <dbReference type="Proteomes" id="UP000649289"/>
    </source>
</evidence>
<evidence type="ECO:0000256" key="1">
    <source>
        <dbReference type="ARBA" id="ARBA00000085"/>
    </source>
</evidence>
<gene>
    <name evidence="13" type="ORF">IEZ25_07560</name>
</gene>
<dbReference type="Gene3D" id="6.10.340.10">
    <property type="match status" value="1"/>
</dbReference>
<keyword evidence="10" id="KW-0472">Membrane</keyword>
<evidence type="ECO:0000259" key="12">
    <source>
        <dbReference type="PROSITE" id="PS50885"/>
    </source>
</evidence>
<dbReference type="SUPFAM" id="SSF47384">
    <property type="entry name" value="Homodimeric domain of signal transducing histidine kinase"/>
    <property type="match status" value="1"/>
</dbReference>
<dbReference type="RefSeq" id="WP_191198813.1">
    <property type="nucleotide sequence ID" value="NZ_BAAAPA010000004.1"/>
</dbReference>
<comment type="caution">
    <text evidence="13">The sequence shown here is derived from an EMBL/GenBank/DDBJ whole genome shotgun (WGS) entry which is preliminary data.</text>
</comment>
<dbReference type="CDD" id="cd06225">
    <property type="entry name" value="HAMP"/>
    <property type="match status" value="1"/>
</dbReference>
<dbReference type="Pfam" id="PF00512">
    <property type="entry name" value="HisKA"/>
    <property type="match status" value="1"/>
</dbReference>
<dbReference type="InterPro" id="IPR003660">
    <property type="entry name" value="HAMP_dom"/>
</dbReference>
<dbReference type="CDD" id="cd00075">
    <property type="entry name" value="HATPase"/>
    <property type="match status" value="1"/>
</dbReference>
<dbReference type="CDD" id="cd00082">
    <property type="entry name" value="HisKA"/>
    <property type="match status" value="1"/>
</dbReference>
<feature type="domain" description="Histidine kinase" evidence="11">
    <location>
        <begin position="247"/>
        <end position="457"/>
    </location>
</feature>
<feature type="domain" description="HAMP" evidence="12">
    <location>
        <begin position="186"/>
        <end position="239"/>
    </location>
</feature>
<dbReference type="EC" id="2.7.13.3" evidence="3"/>
<comment type="catalytic activity">
    <reaction evidence="1">
        <text>ATP + protein L-histidine = ADP + protein N-phospho-L-histidine.</text>
        <dbReference type="EC" id="2.7.13.3"/>
    </reaction>
</comment>
<comment type="subcellular location">
    <subcellularLocation>
        <location evidence="2">Cell membrane</location>
    </subcellularLocation>
</comment>
<evidence type="ECO:0000256" key="8">
    <source>
        <dbReference type="ARBA" id="ARBA00022989"/>
    </source>
</evidence>
<dbReference type="PANTHER" id="PTHR45436:SF5">
    <property type="entry name" value="SENSOR HISTIDINE KINASE TRCS"/>
    <property type="match status" value="1"/>
</dbReference>
<protein>
    <recommendedName>
        <fullName evidence="3">histidine kinase</fullName>
        <ecNumber evidence="3">2.7.13.3</ecNumber>
    </recommendedName>
</protein>
<keyword evidence="14" id="KW-1185">Reference proteome</keyword>
<keyword evidence="7 13" id="KW-0418">Kinase</keyword>
<evidence type="ECO:0000256" key="3">
    <source>
        <dbReference type="ARBA" id="ARBA00012438"/>
    </source>
</evidence>
<dbReference type="InterPro" id="IPR003594">
    <property type="entry name" value="HATPase_dom"/>
</dbReference>
<dbReference type="SUPFAM" id="SSF55874">
    <property type="entry name" value="ATPase domain of HSP90 chaperone/DNA topoisomerase II/histidine kinase"/>
    <property type="match status" value="1"/>
</dbReference>
<keyword evidence="6" id="KW-0812">Transmembrane</keyword>
<dbReference type="PANTHER" id="PTHR45436">
    <property type="entry name" value="SENSOR HISTIDINE KINASE YKOH"/>
    <property type="match status" value="1"/>
</dbReference>
<keyword evidence="5" id="KW-0808">Transferase</keyword>
<dbReference type="InterPro" id="IPR004358">
    <property type="entry name" value="Sig_transdc_His_kin-like_C"/>
</dbReference>
<dbReference type="InterPro" id="IPR036097">
    <property type="entry name" value="HisK_dim/P_sf"/>
</dbReference>
<evidence type="ECO:0000256" key="5">
    <source>
        <dbReference type="ARBA" id="ARBA00022679"/>
    </source>
</evidence>
<sequence>MRRRLLVAVAPLLMLLVLAVAIPVAGTVADRHTADLGSDRLGDGSRFTVAALTALAAEDDSSLQRLRAELDAYADLYDSPVWLVDREATVLHGTTGGAPPGSVEDSVQDVLAGQSPTLPARILPWSAATTHVVVPVGRDSQVIAALVIEAPTASVRTAVLREWGLIAALLTVPAALLVLGLWPLSRWLMRPVEDLELSAVAVARGDLDARAATASGPPELRGLGHTFNRMVESVSTTVQRQQEFLADASHQLRNPIASTRLAVENLQPHLEDDPVAEQTYLDAIDDVDRMTAVVEGLLAATRLQTRPAQVSRIDGALGSRERHWRSACDDAGMALVVAVSDAHRCVLEPTGGLAAAVDELVSNAVRLSGGSSVRVEGTSRPEGYRLAVVDDGHGLTADERGRATQRFWRSARVQNVTGTGLGLTILTQVLEDVGGRLVLEETPGGGLTVVLLLPPAEE</sequence>
<dbReference type="SMART" id="SM00387">
    <property type="entry name" value="HATPase_c"/>
    <property type="match status" value="1"/>
</dbReference>
<evidence type="ECO:0000256" key="4">
    <source>
        <dbReference type="ARBA" id="ARBA00022553"/>
    </source>
</evidence>
<dbReference type="SMART" id="SM00304">
    <property type="entry name" value="HAMP"/>
    <property type="match status" value="1"/>
</dbReference>
<organism evidence="13 14">
    <name type="scientific">Nocardioides hwasunensis</name>
    <dbReference type="NCBI Taxonomy" id="397258"/>
    <lineage>
        <taxon>Bacteria</taxon>
        <taxon>Bacillati</taxon>
        <taxon>Actinomycetota</taxon>
        <taxon>Actinomycetes</taxon>
        <taxon>Propionibacteriales</taxon>
        <taxon>Nocardioidaceae</taxon>
        <taxon>Nocardioides</taxon>
    </lineage>
</organism>
<dbReference type="Pfam" id="PF02518">
    <property type="entry name" value="HATPase_c"/>
    <property type="match status" value="1"/>
</dbReference>
<evidence type="ECO:0000259" key="11">
    <source>
        <dbReference type="PROSITE" id="PS50109"/>
    </source>
</evidence>
<evidence type="ECO:0000313" key="13">
    <source>
        <dbReference type="EMBL" id="MBD3914468.1"/>
    </source>
</evidence>
<dbReference type="SMART" id="SM00388">
    <property type="entry name" value="HisKA"/>
    <property type="match status" value="1"/>
</dbReference>
<dbReference type="InterPro" id="IPR005467">
    <property type="entry name" value="His_kinase_dom"/>
</dbReference>
<accession>A0ABR8MES0</accession>
<keyword evidence="9" id="KW-0902">Two-component regulatory system</keyword>
<proteinExistence type="predicted"/>
<dbReference type="PROSITE" id="PS50885">
    <property type="entry name" value="HAMP"/>
    <property type="match status" value="1"/>
</dbReference>
<evidence type="ECO:0000256" key="6">
    <source>
        <dbReference type="ARBA" id="ARBA00022692"/>
    </source>
</evidence>
<evidence type="ECO:0000256" key="9">
    <source>
        <dbReference type="ARBA" id="ARBA00023012"/>
    </source>
</evidence>
<evidence type="ECO:0000256" key="2">
    <source>
        <dbReference type="ARBA" id="ARBA00004236"/>
    </source>
</evidence>
<name>A0ABR8MES0_9ACTN</name>
<evidence type="ECO:0000256" key="7">
    <source>
        <dbReference type="ARBA" id="ARBA00022777"/>
    </source>
</evidence>
<dbReference type="Pfam" id="PF00672">
    <property type="entry name" value="HAMP"/>
    <property type="match status" value="1"/>
</dbReference>
<dbReference type="EMBL" id="JACXYY010000003">
    <property type="protein sequence ID" value="MBD3914468.1"/>
    <property type="molecule type" value="Genomic_DNA"/>
</dbReference>
<dbReference type="Proteomes" id="UP000649289">
    <property type="component" value="Unassembled WGS sequence"/>
</dbReference>